<dbReference type="Pfam" id="PF04865">
    <property type="entry name" value="Baseplate_J"/>
    <property type="match status" value="1"/>
</dbReference>
<evidence type="ECO:0000313" key="6">
    <source>
        <dbReference type="Proteomes" id="UP000238327"/>
    </source>
</evidence>
<evidence type="ECO:0000259" key="4">
    <source>
        <dbReference type="Pfam" id="PF26079"/>
    </source>
</evidence>
<evidence type="ECO:0000256" key="1">
    <source>
        <dbReference type="ARBA" id="ARBA00038087"/>
    </source>
</evidence>
<feature type="domain" description="Baseplate J-like central" evidence="3">
    <location>
        <begin position="190"/>
        <end position="264"/>
    </location>
</feature>
<evidence type="ECO:0000259" key="2">
    <source>
        <dbReference type="Pfam" id="PF04865"/>
    </source>
</evidence>
<sequence length="349" mass="37228">MGFKRPTLPELIERVDNDLVSRLPGSQALLASRLTRILATSEAGVAHGLYGYLQWLERQLFPETCDDDLLHLHSVGVPRRQAATASGPVQFTGNAGVVLDAGTLLHADSREYRLTQDTVLLAGSATAEVEALQAGRAADLAVGKQLSLISPVVGVNTLATVVGAGISGGEDIEGFDSWRERIMRRRARIPRGGAEGDWAEWALQVPGVSRAWEDPLGMGPGTVVLRIMADAAPGGPMPSQQLLEEVFSHIQTQRNVTAHVYVIAPVPVAFSPRLRISPDNNSTRAAVEQSLQNLVLSSGEPGGTLSISSIRTALGTAAGVTDYEMEWPTSNVLHAHGHLPIWGGVQWLA</sequence>
<gene>
    <name evidence="5" type="ORF">C7A17_12965</name>
</gene>
<dbReference type="InterPro" id="IPR052399">
    <property type="entry name" value="Phage_Baseplate_Assmbl_Protein"/>
</dbReference>
<evidence type="ECO:0000259" key="3">
    <source>
        <dbReference type="Pfam" id="PF26078"/>
    </source>
</evidence>
<accession>A0A2R3QPC8</accession>
<reference evidence="5 6" key="1">
    <citation type="submission" date="2018-03" db="EMBL/GenBank/DDBJ databases">
        <title>Complete genome sequence and methylome analysis of Pseudomonas mendocina NEB 698.</title>
        <authorList>
            <person name="Morgan R.D."/>
        </authorList>
    </citation>
    <scope>NUCLEOTIDE SEQUENCE [LARGE SCALE GENOMIC DNA]</scope>
    <source>
        <strain evidence="5 6">NEB698</strain>
    </source>
</reference>
<proteinExistence type="inferred from homology"/>
<dbReference type="PANTHER" id="PTHR37829">
    <property type="entry name" value="PHAGE-LIKE ELEMENT PBSX PROTEIN XKDT"/>
    <property type="match status" value="1"/>
</dbReference>
<feature type="domain" description="Baseplate protein J-like barrel" evidence="2">
    <location>
        <begin position="89"/>
        <end position="160"/>
    </location>
</feature>
<dbReference type="Proteomes" id="UP000238327">
    <property type="component" value="Chromosome"/>
</dbReference>
<dbReference type="InterPro" id="IPR058530">
    <property type="entry name" value="Baseplate_J-like_C"/>
</dbReference>
<feature type="domain" description="Baseplate J-like C-terminal" evidence="4">
    <location>
        <begin position="274"/>
        <end position="347"/>
    </location>
</feature>
<dbReference type="RefSeq" id="WP_106738425.1">
    <property type="nucleotide sequence ID" value="NZ_CP027657.1"/>
</dbReference>
<dbReference type="AlphaFoldDB" id="A0A2R3QPC8"/>
<dbReference type="Pfam" id="PF26078">
    <property type="entry name" value="Baseplate_J_M"/>
    <property type="match status" value="1"/>
</dbReference>
<evidence type="ECO:0000313" key="5">
    <source>
        <dbReference type="EMBL" id="AVO53641.1"/>
    </source>
</evidence>
<protein>
    <submittedName>
        <fullName evidence="5">Baseplate J protein</fullName>
    </submittedName>
</protein>
<dbReference type="InterPro" id="IPR058531">
    <property type="entry name" value="Baseplate_J_M"/>
</dbReference>
<comment type="similarity">
    <text evidence="1">Belongs to the Mu gp47/PBSX XkdT family.</text>
</comment>
<dbReference type="Pfam" id="PF26079">
    <property type="entry name" value="Baseplate_J_C"/>
    <property type="match status" value="1"/>
</dbReference>
<dbReference type="OrthoDB" id="7565172at2"/>
<name>A0A2R3QPC8_ECTME</name>
<dbReference type="EMBL" id="CP027657">
    <property type="protein sequence ID" value="AVO53641.1"/>
    <property type="molecule type" value="Genomic_DNA"/>
</dbReference>
<dbReference type="PANTHER" id="PTHR37829:SF3">
    <property type="entry name" value="PROTEIN JAYE-RELATED"/>
    <property type="match status" value="1"/>
</dbReference>
<organism evidence="5 6">
    <name type="scientific">Ectopseudomonas mendocina</name>
    <name type="common">Pseudomonas mendocina</name>
    <dbReference type="NCBI Taxonomy" id="300"/>
    <lineage>
        <taxon>Bacteria</taxon>
        <taxon>Pseudomonadati</taxon>
        <taxon>Pseudomonadota</taxon>
        <taxon>Gammaproteobacteria</taxon>
        <taxon>Pseudomonadales</taxon>
        <taxon>Pseudomonadaceae</taxon>
        <taxon>Ectopseudomonas</taxon>
    </lineage>
</organism>
<dbReference type="InterPro" id="IPR006949">
    <property type="entry name" value="Barrel_Baseplate_J-like"/>
</dbReference>